<dbReference type="AlphaFoldDB" id="A0A1T4V0Z0"/>
<dbReference type="OrthoDB" id="5196645at2"/>
<dbReference type="Proteomes" id="UP000191116">
    <property type="component" value="Unassembled WGS sequence"/>
</dbReference>
<accession>A0A1T4V0Z0</accession>
<dbReference type="PROSITE" id="PS51257">
    <property type="entry name" value="PROKAR_LIPOPROTEIN"/>
    <property type="match status" value="1"/>
</dbReference>
<protein>
    <submittedName>
        <fullName evidence="1">Uncharacterized protein</fullName>
    </submittedName>
</protein>
<sequence>MIRLLFAATITTSLASCSVTDNAYKKTYKDRHSNVILVNQNCYSYIHDHAGFNAALKRSNNEFISFNNLEHCIEYGGYLASSLHTKLHPQLKAELLNKQAKTITPPAFTDDFAPFQEALTAPFGTTCMNARNAFLKNSSEIPVTYKTNRQCIVDTGHWVVYTASQDTGRIVETKADNIHVGHVVPWSYIQYKKVGRISNYLQYRLSTDSNNLIPLAKHQQNNGNMITIEYDFERELYNTIGWNGNKNDACAYIKKWLTVTLEYNLLDESSQELATIKEDIVKYCY</sequence>
<name>A0A1T4V0Z0_9GAMM</name>
<gene>
    <name evidence="1" type="ORF">CZ814_03986</name>
</gene>
<organism evidence="1 2">
    <name type="scientific">Photobacterium toruni</name>
    <dbReference type="NCBI Taxonomy" id="1935446"/>
    <lineage>
        <taxon>Bacteria</taxon>
        <taxon>Pseudomonadati</taxon>
        <taxon>Pseudomonadota</taxon>
        <taxon>Gammaproteobacteria</taxon>
        <taxon>Vibrionales</taxon>
        <taxon>Vibrionaceae</taxon>
        <taxon>Photobacterium</taxon>
    </lineage>
</organism>
<evidence type="ECO:0000313" key="2">
    <source>
        <dbReference type="Proteomes" id="UP000191116"/>
    </source>
</evidence>
<proteinExistence type="predicted"/>
<dbReference type="EMBL" id="FUWP01000056">
    <property type="protein sequence ID" value="SKA58577.1"/>
    <property type="molecule type" value="Genomic_DNA"/>
</dbReference>
<evidence type="ECO:0000313" key="1">
    <source>
        <dbReference type="EMBL" id="SKA58577.1"/>
    </source>
</evidence>
<reference evidence="1 2" key="1">
    <citation type="submission" date="2017-02" db="EMBL/GenBank/DDBJ databases">
        <authorList>
            <person name="Peterson S.W."/>
        </authorList>
    </citation>
    <scope>NUCLEOTIDE SEQUENCE [LARGE SCALE GENOMIC DNA]</scope>
    <source>
        <strain evidence="1 2">CECT 9189</strain>
    </source>
</reference>
<dbReference type="RefSeq" id="WP_080176593.1">
    <property type="nucleotide sequence ID" value="NZ_AP024856.1"/>
</dbReference>